<proteinExistence type="predicted"/>
<evidence type="ECO:0000313" key="2">
    <source>
        <dbReference type="Proteomes" id="UP000067626"/>
    </source>
</evidence>
<protein>
    <submittedName>
        <fullName evidence="1">Uncharacterized protein</fullName>
    </submittedName>
</protein>
<dbReference type="EMBL" id="CP012159">
    <property type="protein sequence ID" value="AKT38090.1"/>
    <property type="molecule type" value="Genomic_DNA"/>
</dbReference>
<dbReference type="OrthoDB" id="2452999at2"/>
<organism evidence="1 2">
    <name type="scientific">Chondromyces crocatus</name>
    <dbReference type="NCBI Taxonomy" id="52"/>
    <lineage>
        <taxon>Bacteria</taxon>
        <taxon>Pseudomonadati</taxon>
        <taxon>Myxococcota</taxon>
        <taxon>Polyangia</taxon>
        <taxon>Polyangiales</taxon>
        <taxon>Polyangiaceae</taxon>
        <taxon>Chondromyces</taxon>
    </lineage>
</organism>
<dbReference type="AlphaFoldDB" id="A0A0K1EB56"/>
<gene>
    <name evidence="1" type="ORF">CMC5_022320</name>
</gene>
<evidence type="ECO:0000313" key="1">
    <source>
        <dbReference type="EMBL" id="AKT38090.1"/>
    </source>
</evidence>
<reference evidence="1 2" key="1">
    <citation type="submission" date="2015-07" db="EMBL/GenBank/DDBJ databases">
        <title>Genome analysis of myxobacterium Chondromyces crocatus Cm c5 reveals a high potential for natural compound synthesis and the genetic basis for the loss of fruiting body formation.</title>
        <authorList>
            <person name="Zaburannyi N."/>
            <person name="Bunk B."/>
            <person name="Maier J."/>
            <person name="Overmann J."/>
            <person name="Mueller R."/>
        </authorList>
    </citation>
    <scope>NUCLEOTIDE SEQUENCE [LARGE SCALE GENOMIC DNA]</scope>
    <source>
        <strain evidence="1 2">Cm c5</strain>
    </source>
</reference>
<sequence length="89" mass="9750">MTMKLLRQIALPEGTAGKARHTRNGAILLSPAALSIVQYASDPGFYLLYVDAEGRELTDTYHDTLDGALSQAEWEFAVTPGQWKIVPDS</sequence>
<dbReference type="KEGG" id="ccro:CMC5_022320"/>
<name>A0A0K1EB56_CHOCO</name>
<keyword evidence="2" id="KW-1185">Reference proteome</keyword>
<accession>A0A0K1EB56</accession>
<dbReference type="Proteomes" id="UP000067626">
    <property type="component" value="Chromosome"/>
</dbReference>